<accession>A0A1G6YFR0</accession>
<dbReference type="AlphaFoldDB" id="A0A1G6YFR0"/>
<gene>
    <name evidence="1" type="ORF">SAMN04487894_115107</name>
</gene>
<evidence type="ECO:0000313" key="2">
    <source>
        <dbReference type="Proteomes" id="UP000198757"/>
    </source>
</evidence>
<dbReference type="EMBL" id="FMZO01000015">
    <property type="protein sequence ID" value="SDD89239.1"/>
    <property type="molecule type" value="Genomic_DNA"/>
</dbReference>
<evidence type="ECO:0008006" key="3">
    <source>
        <dbReference type="Google" id="ProtNLM"/>
    </source>
</evidence>
<dbReference type="Proteomes" id="UP000198757">
    <property type="component" value="Unassembled WGS sequence"/>
</dbReference>
<keyword evidence="2" id="KW-1185">Reference proteome</keyword>
<organism evidence="1 2">
    <name type="scientific">Niabella drilacis (strain DSM 25811 / CCM 8410 / CCUG 62505 / LMG 26954 / E90)</name>
    <dbReference type="NCBI Taxonomy" id="1285928"/>
    <lineage>
        <taxon>Bacteria</taxon>
        <taxon>Pseudomonadati</taxon>
        <taxon>Bacteroidota</taxon>
        <taxon>Chitinophagia</taxon>
        <taxon>Chitinophagales</taxon>
        <taxon>Chitinophagaceae</taxon>
        <taxon>Niabella</taxon>
    </lineage>
</organism>
<name>A0A1G6YFR0_NIADE</name>
<evidence type="ECO:0000313" key="1">
    <source>
        <dbReference type="EMBL" id="SDD89239.1"/>
    </source>
</evidence>
<protein>
    <recommendedName>
        <fullName evidence="3">WD40-like Beta Propeller Repeat</fullName>
    </recommendedName>
</protein>
<proteinExistence type="predicted"/>
<reference evidence="2" key="1">
    <citation type="submission" date="2016-10" db="EMBL/GenBank/DDBJ databases">
        <authorList>
            <person name="Varghese N."/>
            <person name="Submissions S."/>
        </authorList>
    </citation>
    <scope>NUCLEOTIDE SEQUENCE [LARGE SCALE GENOMIC DNA]</scope>
    <source>
        <strain evidence="2">DSM 25811 / CCM 8410 / LMG 26954 / E90</strain>
    </source>
</reference>
<sequence>MVSYSRDQKLRRDYNMIGSGWMIKPVAGSNIKFFGIPSRSSTPAVTPISLDGANGTFLQGKKALEPELDFNSYIFEVFPDGKQMITTSGGYIFDDAVSYNGKPAGDGYAFTCFTFDKENNQILGGTANKTIEVFTVSGKSHVKTYYPKLVPVRIFIIHSKLVVIGTTSPQQFDRWGGPKTVAIEFIDL</sequence>